<evidence type="ECO:0000313" key="3">
    <source>
        <dbReference type="EMBL" id="KID56119.1"/>
    </source>
</evidence>
<protein>
    <submittedName>
        <fullName evidence="2">Uncharacterized protein</fullName>
    </submittedName>
</protein>
<evidence type="ECO:0000256" key="1">
    <source>
        <dbReference type="SAM" id="Phobius"/>
    </source>
</evidence>
<keyword evidence="1" id="KW-0472">Membrane</keyword>
<feature type="transmembrane region" description="Helical" evidence="1">
    <location>
        <begin position="137"/>
        <end position="159"/>
    </location>
</feature>
<gene>
    <name evidence="3" type="ORF">JF50_17655</name>
</gene>
<organism evidence="2">
    <name type="scientific">Pseudoalteromonas luteoviolacea</name>
    <dbReference type="NCBI Taxonomy" id="43657"/>
    <lineage>
        <taxon>Bacteria</taxon>
        <taxon>Pseudomonadati</taxon>
        <taxon>Pseudomonadota</taxon>
        <taxon>Gammaproteobacteria</taxon>
        <taxon>Alteromonadales</taxon>
        <taxon>Pseudoalteromonadaceae</taxon>
        <taxon>Pseudoalteromonas</taxon>
    </lineage>
</organism>
<evidence type="ECO:0000313" key="2">
    <source>
        <dbReference type="EMBL" id="AHX39832.1"/>
    </source>
</evidence>
<keyword evidence="1" id="KW-1133">Transmembrane helix</keyword>
<dbReference type="RefSeq" id="WP_039610693.1">
    <property type="nucleotide sequence ID" value="NZ_JWIC01000007.1"/>
</dbReference>
<feature type="transmembrane region" description="Helical" evidence="1">
    <location>
        <begin position="6"/>
        <end position="23"/>
    </location>
</feature>
<feature type="transmembrane region" description="Helical" evidence="1">
    <location>
        <begin position="28"/>
        <end position="47"/>
    </location>
</feature>
<sequence length="174" mass="20386">MEFVVFLNFPIYIIALFLVWGSVNGRWFILSLLFLEIIDMTLLPLFAHLQTPYYALVVLLNTVFLIGILGRQYWASILFKYTRVSYFSEATRQYALSPHEAAICLLFFMSLVVNLVAGIEVWLYLSYFIDRTFVVEYILNPVQILVHILECLVVIAYITKPFKAKRTNKYDYIN</sequence>
<dbReference type="EMBL" id="KF724688">
    <property type="protein sequence ID" value="AHX39832.1"/>
    <property type="molecule type" value="Genomic_DNA"/>
</dbReference>
<dbReference type="AlphaFoldDB" id="A0A023Q119"/>
<name>A0A023Q119_9GAMM</name>
<accession>A0A023Q119</accession>
<dbReference type="Proteomes" id="UP000031327">
    <property type="component" value="Unassembled WGS sequence"/>
</dbReference>
<keyword evidence="1" id="KW-0812">Transmembrane</keyword>
<reference evidence="2" key="1">
    <citation type="journal article" date="2014" name="Science">
        <title>Marine tubeworm metamorphosis induced by arrays of bacterial phage tail-like structures.</title>
        <authorList>
            <person name="Shikuma N.J."/>
            <person name="Pilhofer M."/>
            <person name="Weiss G.L."/>
            <person name="Hadfield M.G."/>
            <person name="Jensen G.J."/>
            <person name="Newman D.K."/>
        </authorList>
    </citation>
    <scope>NUCLEOTIDE SEQUENCE</scope>
    <source>
        <strain evidence="2">HI1</strain>
    </source>
</reference>
<dbReference type="EMBL" id="JWIC01000007">
    <property type="protein sequence ID" value="KID56119.1"/>
    <property type="molecule type" value="Genomic_DNA"/>
</dbReference>
<feature type="transmembrane region" description="Helical" evidence="1">
    <location>
        <begin position="53"/>
        <end position="74"/>
    </location>
</feature>
<evidence type="ECO:0000313" key="4">
    <source>
        <dbReference type="Proteomes" id="UP000031327"/>
    </source>
</evidence>
<reference evidence="3 4" key="2">
    <citation type="submission" date="2014-12" db="EMBL/GenBank/DDBJ databases">
        <title>Draft Genome Sequence of Pseudoalteromonas luteoviolacea HI1.</title>
        <authorList>
            <person name="Asahina A.Y."/>
            <person name="Hadfield M.G."/>
        </authorList>
    </citation>
    <scope>NUCLEOTIDE SEQUENCE [LARGE SCALE GENOMIC DNA]</scope>
    <source>
        <strain evidence="3 4">HI1</strain>
    </source>
</reference>
<feature type="transmembrane region" description="Helical" evidence="1">
    <location>
        <begin position="102"/>
        <end position="125"/>
    </location>
</feature>
<proteinExistence type="predicted"/>